<name>A0ABD6I590_SERMA</name>
<dbReference type="SUPFAM" id="SSF69279">
    <property type="entry name" value="Phage tail proteins"/>
    <property type="match status" value="1"/>
</dbReference>
<dbReference type="InterPro" id="IPR053734">
    <property type="entry name" value="Phage_Head-Tail_Connect_sf"/>
</dbReference>
<comment type="caution">
    <text evidence="1">The sequence shown here is derived from an EMBL/GenBank/DDBJ whole genome shotgun (WGS) entry which is preliminary data.</text>
</comment>
<accession>A0ABD6I590</accession>
<proteinExistence type="predicted"/>
<reference evidence="1 2" key="1">
    <citation type="submission" date="2019-11" db="EMBL/GenBank/DDBJ databases">
        <title>Whole genome sequence of a plant growth promoting strain Serratia marcescens BTL07 isolated from the rhizoplane of Chili (Capsicum annuum).</title>
        <authorList>
            <person name="Dutta S."/>
            <person name="Khatun A."/>
            <person name="Gupta D.R."/>
            <person name="Surovy M.Z."/>
            <person name="Rahman M.M."/>
            <person name="Mahmud N.U."/>
            <person name="Emes R."/>
            <person name="Warry A."/>
            <person name="West H."/>
            <person name="Clarke M.L."/>
            <person name="Islam M.T."/>
        </authorList>
    </citation>
    <scope>NUCLEOTIDE SEQUENCE [LARGE SCALE GENOMIC DNA]</scope>
    <source>
        <strain evidence="1 2">BTL07</strain>
    </source>
</reference>
<gene>
    <name evidence="1" type="ORF">GMA22_25490</name>
</gene>
<evidence type="ECO:0000313" key="2">
    <source>
        <dbReference type="Proteomes" id="UP000443014"/>
    </source>
</evidence>
<organism evidence="1 2">
    <name type="scientific">Serratia marcescens</name>
    <dbReference type="NCBI Taxonomy" id="615"/>
    <lineage>
        <taxon>Bacteria</taxon>
        <taxon>Pseudomonadati</taxon>
        <taxon>Pseudomonadota</taxon>
        <taxon>Gammaproteobacteria</taxon>
        <taxon>Enterobacterales</taxon>
        <taxon>Yersiniaceae</taxon>
        <taxon>Serratia</taxon>
    </lineage>
</organism>
<dbReference type="Pfam" id="PF05354">
    <property type="entry name" value="Phage_attach"/>
    <property type="match status" value="1"/>
</dbReference>
<evidence type="ECO:0000313" key="1">
    <source>
        <dbReference type="EMBL" id="MVF06591.1"/>
    </source>
</evidence>
<dbReference type="InterPro" id="IPR008018">
    <property type="entry name" value="Phage_tail_attach_FII"/>
</dbReference>
<sequence length="119" mass="13355">MSRFSERLRRADQRVDRAFAEDVQAVLVIGAEHRPVTVIFEEPDALVTIPGGGEIDDRSPAISAYTRDILGLKNRCQVLIDSVSYWVTHIGANEEGRTRVRLARGEPGRQQPAIDKWSK</sequence>
<dbReference type="RefSeq" id="WP_085337282.1">
    <property type="nucleotide sequence ID" value="NZ_JAIBLM010000016.1"/>
</dbReference>
<dbReference type="EMBL" id="WNKC01000012">
    <property type="protein sequence ID" value="MVF06591.1"/>
    <property type="molecule type" value="Genomic_DNA"/>
</dbReference>
<dbReference type="Gene3D" id="2.40.10.180">
    <property type="entry name" value="Phage tail proteins"/>
    <property type="match status" value="1"/>
</dbReference>
<dbReference type="Proteomes" id="UP000443014">
    <property type="component" value="Unassembled WGS sequence"/>
</dbReference>
<dbReference type="AlphaFoldDB" id="A0ABD6I590"/>
<evidence type="ECO:0008006" key="3">
    <source>
        <dbReference type="Google" id="ProtNLM"/>
    </source>
</evidence>
<protein>
    <recommendedName>
        <fullName evidence="3">Phage Head-Tail Attachment</fullName>
    </recommendedName>
</protein>